<dbReference type="AlphaFoldDB" id="A0A0X3NTM7"/>
<organism evidence="1">
    <name type="scientific">Schistocephalus solidus</name>
    <name type="common">Tapeworm</name>
    <dbReference type="NCBI Taxonomy" id="70667"/>
    <lineage>
        <taxon>Eukaryota</taxon>
        <taxon>Metazoa</taxon>
        <taxon>Spiralia</taxon>
        <taxon>Lophotrochozoa</taxon>
        <taxon>Platyhelminthes</taxon>
        <taxon>Cestoda</taxon>
        <taxon>Eucestoda</taxon>
        <taxon>Diphyllobothriidea</taxon>
        <taxon>Diphyllobothriidae</taxon>
        <taxon>Schistocephalus</taxon>
    </lineage>
</organism>
<evidence type="ECO:0000313" key="1">
    <source>
        <dbReference type="EMBL" id="JAP43251.1"/>
    </source>
</evidence>
<name>A0A0X3NTM7_SCHSO</name>
<accession>A0A0X3NTM7</accession>
<dbReference type="EMBL" id="GEEE01019974">
    <property type="protein sequence ID" value="JAP43251.1"/>
    <property type="molecule type" value="Transcribed_RNA"/>
</dbReference>
<protein>
    <submittedName>
        <fullName evidence="1">Uncharacterized protein</fullName>
    </submittedName>
</protein>
<proteinExistence type="predicted"/>
<gene>
    <name evidence="1" type="ORF">TR119936</name>
</gene>
<sequence length="176" mass="18133">MSLFSFKVSQAETAPDTSQEDSLLLHPASANVQFSAPSPPLPAPVVGQFPSGWSTPGADGTLAFFSLPSTPSPACVCARVCASMVAWISVAASSAATLGPPLTLPSPLCTQCSCVQAGEPYNRTSVSSDLKIVCVKTAPLVEWNSCMCNGVDGAVSDQAACPMSPPVFSCIDNYQK</sequence>
<reference evidence="1" key="1">
    <citation type="submission" date="2016-01" db="EMBL/GenBank/DDBJ databases">
        <title>Reference transcriptome for the parasite Schistocephalus solidus: insights into the molecular evolution of parasitism.</title>
        <authorList>
            <person name="Hebert F.O."/>
            <person name="Grambauer S."/>
            <person name="Barber I."/>
            <person name="Landry C.R."/>
            <person name="Aubin-Horth N."/>
        </authorList>
    </citation>
    <scope>NUCLEOTIDE SEQUENCE</scope>
</reference>